<comment type="subcellular location">
    <subcellularLocation>
        <location evidence="1">Membrane</location>
        <topology evidence="1">Multi-pass membrane protein</topology>
    </subcellularLocation>
</comment>
<keyword evidence="9" id="KW-1185">Reference proteome</keyword>
<accession>A0AAD1H978</accession>
<dbReference type="PANTHER" id="PTHR22911:SF6">
    <property type="entry name" value="SOLUTE CARRIER FAMILY 35 MEMBER G1"/>
    <property type="match status" value="1"/>
</dbReference>
<dbReference type="SUPFAM" id="SSF103481">
    <property type="entry name" value="Multidrug resistance efflux transporter EmrE"/>
    <property type="match status" value="2"/>
</dbReference>
<dbReference type="AlphaFoldDB" id="A0AAD1H978"/>
<dbReference type="GO" id="GO:0016020">
    <property type="term" value="C:membrane"/>
    <property type="evidence" value="ECO:0007669"/>
    <property type="project" value="UniProtKB-SubCell"/>
</dbReference>
<evidence type="ECO:0000256" key="3">
    <source>
        <dbReference type="ARBA" id="ARBA00022692"/>
    </source>
</evidence>
<dbReference type="Pfam" id="PF00892">
    <property type="entry name" value="EamA"/>
    <property type="match status" value="2"/>
</dbReference>
<evidence type="ECO:0000256" key="6">
    <source>
        <dbReference type="SAM" id="Phobius"/>
    </source>
</evidence>
<feature type="transmembrane region" description="Helical" evidence="6">
    <location>
        <begin position="185"/>
        <end position="202"/>
    </location>
</feature>
<protein>
    <submittedName>
        <fullName evidence="8">Permease</fullName>
    </submittedName>
</protein>
<dbReference type="PANTHER" id="PTHR22911">
    <property type="entry name" value="ACYL-MALONYL CONDENSING ENZYME-RELATED"/>
    <property type="match status" value="1"/>
</dbReference>
<dbReference type="InterPro" id="IPR037185">
    <property type="entry name" value="EmrE-like"/>
</dbReference>
<dbReference type="KEGG" id="mmor:MMOR_17300"/>
<dbReference type="InterPro" id="IPR000620">
    <property type="entry name" value="EamA_dom"/>
</dbReference>
<keyword evidence="5 6" id="KW-0472">Membrane</keyword>
<feature type="domain" description="EamA" evidence="7">
    <location>
        <begin position="14"/>
        <end position="145"/>
    </location>
</feature>
<organism evidence="8 9">
    <name type="scientific">Mycolicibacterium moriokaense</name>
    <dbReference type="NCBI Taxonomy" id="39691"/>
    <lineage>
        <taxon>Bacteria</taxon>
        <taxon>Bacillati</taxon>
        <taxon>Actinomycetota</taxon>
        <taxon>Actinomycetes</taxon>
        <taxon>Mycobacteriales</taxon>
        <taxon>Mycobacteriaceae</taxon>
        <taxon>Mycolicibacterium</taxon>
    </lineage>
</organism>
<evidence type="ECO:0000256" key="1">
    <source>
        <dbReference type="ARBA" id="ARBA00004141"/>
    </source>
</evidence>
<evidence type="ECO:0000313" key="8">
    <source>
        <dbReference type="EMBL" id="BBX00794.1"/>
    </source>
</evidence>
<evidence type="ECO:0000256" key="4">
    <source>
        <dbReference type="ARBA" id="ARBA00022989"/>
    </source>
</evidence>
<reference evidence="8 9" key="1">
    <citation type="journal article" date="2019" name="Emerg. Microbes Infect.">
        <title>Comprehensive subspecies identification of 175 nontuberculous mycobacteria species based on 7547 genomic profiles.</title>
        <authorList>
            <person name="Matsumoto Y."/>
            <person name="Kinjo T."/>
            <person name="Motooka D."/>
            <person name="Nabeya D."/>
            <person name="Jung N."/>
            <person name="Uechi K."/>
            <person name="Horii T."/>
            <person name="Iida T."/>
            <person name="Fujita J."/>
            <person name="Nakamura S."/>
        </authorList>
    </citation>
    <scope>NUCLEOTIDE SEQUENCE [LARGE SCALE GENOMIC DNA]</scope>
    <source>
        <strain evidence="8 9">JCM 6375</strain>
    </source>
</reference>
<dbReference type="EMBL" id="AP022560">
    <property type="protein sequence ID" value="BBX00794.1"/>
    <property type="molecule type" value="Genomic_DNA"/>
</dbReference>
<sequence>MSAGSAHMPEKLVLGAVLSSLSFFCTAVVSALAKAAEVLTSAAVVLLFQNLICFLIILPFVLRGGLSSLKTEKPGLHVLRAVSGTACWYALFVAITMMPLTNAILLTFSAPLWMPLIARVLFREKVSMATWVGAAIGFVGVIMVLQPHHQKFNIGALIALAGALCLAIALMSVRWLGATEPTPRILFYYFGISTVLCTPFAIADWRPFGVGGSIYLIGIALALLMSQGFIVLAYRYASAVKVGPFVYTVIVFTALIDWVLWNHVPTLLGVVGIALVMGGGVIAVLRKASGCQPVAVA</sequence>
<evidence type="ECO:0000313" key="9">
    <source>
        <dbReference type="Proteomes" id="UP000466681"/>
    </source>
</evidence>
<feature type="transmembrane region" description="Helical" evidence="6">
    <location>
        <begin position="244"/>
        <end position="261"/>
    </location>
</feature>
<feature type="transmembrane region" description="Helical" evidence="6">
    <location>
        <begin position="78"/>
        <end position="97"/>
    </location>
</feature>
<feature type="transmembrane region" description="Helical" evidence="6">
    <location>
        <begin position="45"/>
        <end position="66"/>
    </location>
</feature>
<dbReference type="Proteomes" id="UP000466681">
    <property type="component" value="Chromosome"/>
</dbReference>
<feature type="transmembrane region" description="Helical" evidence="6">
    <location>
        <begin position="152"/>
        <end position="173"/>
    </location>
</feature>
<evidence type="ECO:0000259" key="7">
    <source>
        <dbReference type="Pfam" id="PF00892"/>
    </source>
</evidence>
<feature type="transmembrane region" description="Helical" evidence="6">
    <location>
        <begin position="214"/>
        <end position="237"/>
    </location>
</feature>
<name>A0AAD1H978_9MYCO</name>
<gene>
    <name evidence="8" type="ORF">MMOR_17300</name>
</gene>
<feature type="transmembrane region" description="Helical" evidence="6">
    <location>
        <begin position="129"/>
        <end position="146"/>
    </location>
</feature>
<feature type="transmembrane region" description="Helical" evidence="6">
    <location>
        <begin position="267"/>
        <end position="285"/>
    </location>
</feature>
<feature type="transmembrane region" description="Helical" evidence="6">
    <location>
        <begin position="103"/>
        <end position="122"/>
    </location>
</feature>
<evidence type="ECO:0000256" key="5">
    <source>
        <dbReference type="ARBA" id="ARBA00023136"/>
    </source>
</evidence>
<keyword evidence="3 6" id="KW-0812">Transmembrane</keyword>
<proteinExistence type="inferred from homology"/>
<comment type="similarity">
    <text evidence="2">Belongs to the EamA transporter family.</text>
</comment>
<feature type="domain" description="EamA" evidence="7">
    <location>
        <begin position="154"/>
        <end position="282"/>
    </location>
</feature>
<keyword evidence="4 6" id="KW-1133">Transmembrane helix</keyword>
<evidence type="ECO:0000256" key="2">
    <source>
        <dbReference type="ARBA" id="ARBA00007362"/>
    </source>
</evidence>